<dbReference type="Gene3D" id="3.40.50.2000">
    <property type="entry name" value="Glycogen Phosphorylase B"/>
    <property type="match status" value="1"/>
</dbReference>
<name>A0A9D1G9B7_9FIRM</name>
<keyword evidence="2" id="KW-0119">Carbohydrate metabolism</keyword>
<dbReference type="PANTHER" id="PTHR11468">
    <property type="entry name" value="GLYCOGEN PHOSPHORYLASE"/>
    <property type="match status" value="1"/>
</dbReference>
<keyword evidence="2" id="KW-0808">Transferase</keyword>
<dbReference type="Pfam" id="PF00343">
    <property type="entry name" value="Phosphorylase"/>
    <property type="match status" value="1"/>
</dbReference>
<proteinExistence type="inferred from homology"/>
<evidence type="ECO:0000313" key="4">
    <source>
        <dbReference type="Proteomes" id="UP000886893"/>
    </source>
</evidence>
<dbReference type="InterPro" id="IPR000811">
    <property type="entry name" value="Glyco_trans_35"/>
</dbReference>
<keyword evidence="2" id="KW-0328">Glycosyltransferase</keyword>
<dbReference type="GO" id="GO:0005980">
    <property type="term" value="P:glycogen catabolic process"/>
    <property type="evidence" value="ECO:0007669"/>
    <property type="project" value="TreeGrafter"/>
</dbReference>
<dbReference type="GO" id="GO:0008184">
    <property type="term" value="F:glycogen phosphorylase activity"/>
    <property type="evidence" value="ECO:0007669"/>
    <property type="project" value="InterPro"/>
</dbReference>
<feature type="non-terminal residue" evidence="3">
    <location>
        <position position="442"/>
    </location>
</feature>
<protein>
    <recommendedName>
        <fullName evidence="2">Alpha-1,4 glucan phosphorylase</fullName>
        <ecNumber evidence="2">2.4.1.1</ecNumber>
    </recommendedName>
</protein>
<reference evidence="3" key="2">
    <citation type="journal article" date="2021" name="PeerJ">
        <title>Extensive microbial diversity within the chicken gut microbiome revealed by metagenomics and culture.</title>
        <authorList>
            <person name="Gilroy R."/>
            <person name="Ravi A."/>
            <person name="Getino M."/>
            <person name="Pursley I."/>
            <person name="Horton D.L."/>
            <person name="Alikhan N.F."/>
            <person name="Baker D."/>
            <person name="Gharbi K."/>
            <person name="Hall N."/>
            <person name="Watson M."/>
            <person name="Adriaenssens E.M."/>
            <person name="Foster-Nyarko E."/>
            <person name="Jarju S."/>
            <person name="Secka A."/>
            <person name="Antonio M."/>
            <person name="Oren A."/>
            <person name="Chaudhuri R.R."/>
            <person name="La Ragione R."/>
            <person name="Hildebrand F."/>
            <person name="Pallen M.J."/>
        </authorList>
    </citation>
    <scope>NUCLEOTIDE SEQUENCE</scope>
    <source>
        <strain evidence="3">14508</strain>
    </source>
</reference>
<evidence type="ECO:0000256" key="2">
    <source>
        <dbReference type="RuleBase" id="RU000587"/>
    </source>
</evidence>
<evidence type="ECO:0000313" key="3">
    <source>
        <dbReference type="EMBL" id="HIT17451.1"/>
    </source>
</evidence>
<dbReference type="SUPFAM" id="SSF53756">
    <property type="entry name" value="UDP-Glycosyltransferase/glycogen phosphorylase"/>
    <property type="match status" value="1"/>
</dbReference>
<dbReference type="GO" id="GO:0030170">
    <property type="term" value="F:pyridoxal phosphate binding"/>
    <property type="evidence" value="ECO:0007669"/>
    <property type="project" value="TreeGrafter"/>
</dbReference>
<sequence>MFENKESFKKSFETRIIEKYGRSVQESHITERFDILGTMVRDYASFNWKATKEKVAQSQSRQMVYFSMEFLLGKMMYNNLQNLHIYDIAKEGLKDFGIDIQDLINLEPDAGLGNGGLGRLAACFMDSLTSLNLPGHGNCIRYQFGFFRQKIENNKQIEIPDQWLNFGNVWEIRKPKHAVNVKFFGHVVARQLNESRTVFYTENCEYVKAVPYDMPMIGYNGKTVTTLRLWSAEPAVENLPKHKDFGEYLSETTEISRSLYPDDSTQHGKMLRLKQQYFFVSAGIYSCIKAHMRRYKNIHNIHEKYVFQLNDTHPALAIPEMMRILLDEYYLEWEESWNIVKNMMCYTNHTILSEALEKWPVDYIQTLLPRIYMIIEEINRRFIIYARSLNVPEDRLKNMVIIKDGLVYMAHLAVIGSYSVNGVAALHTKILMEKEMADFHTL</sequence>
<gene>
    <name evidence="3" type="ORF">IAD04_03600</name>
</gene>
<comment type="cofactor">
    <cofactor evidence="2">
        <name>pyridoxal 5'-phosphate</name>
        <dbReference type="ChEBI" id="CHEBI:597326"/>
    </cofactor>
</comment>
<reference evidence="3" key="1">
    <citation type="submission" date="2020-10" db="EMBL/GenBank/DDBJ databases">
        <authorList>
            <person name="Gilroy R."/>
        </authorList>
    </citation>
    <scope>NUCLEOTIDE SEQUENCE</scope>
    <source>
        <strain evidence="3">14508</strain>
    </source>
</reference>
<dbReference type="AlphaFoldDB" id="A0A9D1G9B7"/>
<organism evidence="3 4">
    <name type="scientific">Candidatus Caccosoma faecigallinarum</name>
    <dbReference type="NCBI Taxonomy" id="2840720"/>
    <lineage>
        <taxon>Bacteria</taxon>
        <taxon>Bacillati</taxon>
        <taxon>Bacillota</taxon>
        <taxon>Bacillota incertae sedis</taxon>
        <taxon>Candidatus Caccosoma</taxon>
    </lineage>
</organism>
<dbReference type="EMBL" id="DVKI01000115">
    <property type="protein sequence ID" value="HIT17451.1"/>
    <property type="molecule type" value="Genomic_DNA"/>
</dbReference>
<dbReference type="Proteomes" id="UP000886893">
    <property type="component" value="Unassembled WGS sequence"/>
</dbReference>
<evidence type="ECO:0000256" key="1">
    <source>
        <dbReference type="ARBA" id="ARBA00006047"/>
    </source>
</evidence>
<accession>A0A9D1G9B7</accession>
<comment type="caution">
    <text evidence="3">The sequence shown here is derived from an EMBL/GenBank/DDBJ whole genome shotgun (WGS) entry which is preliminary data.</text>
</comment>
<comment type="function">
    <text evidence="2">Allosteric enzyme that catalyzes the rate-limiting step in glycogen catabolism, the phosphorolytic cleavage of glycogen to produce glucose-1-phosphate, and plays a central role in maintaining cellular and organismal glucose homeostasis.</text>
</comment>
<dbReference type="FunFam" id="3.40.50.2000:FF:000807">
    <property type="entry name" value="Alpha-glucan phosphorylase 2, cytosolic"/>
    <property type="match status" value="1"/>
</dbReference>
<comment type="catalytic activity">
    <reaction evidence="2">
        <text>[(1-&gt;4)-alpha-D-glucosyl](n) + phosphate = [(1-&gt;4)-alpha-D-glucosyl](n-1) + alpha-D-glucose 1-phosphate</text>
        <dbReference type="Rhea" id="RHEA:41732"/>
        <dbReference type="Rhea" id="RHEA-COMP:9584"/>
        <dbReference type="Rhea" id="RHEA-COMP:9586"/>
        <dbReference type="ChEBI" id="CHEBI:15444"/>
        <dbReference type="ChEBI" id="CHEBI:43474"/>
        <dbReference type="ChEBI" id="CHEBI:58601"/>
        <dbReference type="EC" id="2.4.1.1"/>
    </reaction>
</comment>
<keyword evidence="2" id="KW-0663">Pyridoxal phosphate</keyword>
<dbReference type="PANTHER" id="PTHR11468:SF3">
    <property type="entry name" value="GLYCOGEN PHOSPHORYLASE, LIVER FORM"/>
    <property type="match status" value="1"/>
</dbReference>
<dbReference type="EC" id="2.4.1.1" evidence="2"/>
<comment type="similarity">
    <text evidence="1 2">Belongs to the glycogen phosphorylase family.</text>
</comment>
<dbReference type="GO" id="GO:0005737">
    <property type="term" value="C:cytoplasm"/>
    <property type="evidence" value="ECO:0007669"/>
    <property type="project" value="TreeGrafter"/>
</dbReference>